<comment type="caution">
    <text evidence="12">The sequence shown here is derived from an EMBL/GenBank/DDBJ whole genome shotgun (WGS) entry which is preliminary data.</text>
</comment>
<evidence type="ECO:0000313" key="12">
    <source>
        <dbReference type="EMBL" id="RZB40115.1"/>
    </source>
</evidence>
<sequence length="404" mass="43676">HVCNYHCSCALCVAGIDGRYEEPKYSPASHHEGAEPSPHSRATTPLECLPYTSEADQENYPTVMRADGEYNMLFTNTRIEEVPIDESSGTEYLQLGTVHNVSNGSPNGSGNSSSGSPRRVAFAHLNSIQTAEHHPNMEGSHLTQLTSHISYTGDIEASPGVNITGTLYSRNSNSYAAGAMPYYGTGSPELASQSTQLWTNSGINSNSGLVLAEDYPKVTSSTALPGFNRLSTLHSNSHSHRTAPYTVPSSSTYNEWQYSEPAGTLQYNILSPGGARNRPLSASASLTAMAAEPGHGGVPDFYKNYYPGYNGATRAPSLHTTEEKSSRRLSASRRVGLTCTNCHTSTTSLWRRNTVGEPVCNACGLYFKLHGVNRPLAMKKDSIQTRKRKPKGSKDNSNRNAMAN</sequence>
<evidence type="ECO:0000256" key="3">
    <source>
        <dbReference type="ARBA" id="ARBA00022771"/>
    </source>
</evidence>
<feature type="region of interest" description="Disordered" evidence="10">
    <location>
        <begin position="24"/>
        <end position="45"/>
    </location>
</feature>
<protein>
    <submittedName>
        <fullName evidence="12">Transcription factor GATA-5-like</fullName>
    </submittedName>
</protein>
<evidence type="ECO:0000313" key="13">
    <source>
        <dbReference type="Proteomes" id="UP000292052"/>
    </source>
</evidence>
<keyword evidence="5" id="KW-0805">Transcription regulation</keyword>
<reference evidence="12 13" key="1">
    <citation type="submission" date="2017-03" db="EMBL/GenBank/DDBJ databases">
        <title>Genome of the blue death feigning beetle - Asbolus verrucosus.</title>
        <authorList>
            <person name="Rider S.D."/>
        </authorList>
    </citation>
    <scope>NUCLEOTIDE SEQUENCE [LARGE SCALE GENOMIC DNA]</scope>
    <source>
        <strain evidence="12">Butters</strain>
        <tissue evidence="12">Head and leg muscle</tissue>
    </source>
</reference>
<dbReference type="EMBL" id="QDEB01122120">
    <property type="protein sequence ID" value="RZB40115.1"/>
    <property type="molecule type" value="Genomic_DNA"/>
</dbReference>
<dbReference type="SMART" id="SM00401">
    <property type="entry name" value="ZnF_GATA"/>
    <property type="match status" value="1"/>
</dbReference>
<gene>
    <name evidence="12" type="ORF">BDFB_002291</name>
</gene>
<feature type="region of interest" description="Disordered" evidence="10">
    <location>
        <begin position="378"/>
        <end position="404"/>
    </location>
</feature>
<keyword evidence="6" id="KW-0238">DNA-binding</keyword>
<dbReference type="CDD" id="cd00202">
    <property type="entry name" value="ZnF_GATA"/>
    <property type="match status" value="1"/>
</dbReference>
<dbReference type="Pfam" id="PF00320">
    <property type="entry name" value="GATA"/>
    <property type="match status" value="1"/>
</dbReference>
<organism evidence="12 13">
    <name type="scientific">Asbolus verrucosus</name>
    <name type="common">Desert ironclad beetle</name>
    <dbReference type="NCBI Taxonomy" id="1661398"/>
    <lineage>
        <taxon>Eukaryota</taxon>
        <taxon>Metazoa</taxon>
        <taxon>Ecdysozoa</taxon>
        <taxon>Arthropoda</taxon>
        <taxon>Hexapoda</taxon>
        <taxon>Insecta</taxon>
        <taxon>Pterygota</taxon>
        <taxon>Neoptera</taxon>
        <taxon>Endopterygota</taxon>
        <taxon>Coleoptera</taxon>
        <taxon>Polyphaga</taxon>
        <taxon>Cucujiformia</taxon>
        <taxon>Tenebrionidae</taxon>
        <taxon>Pimeliinae</taxon>
        <taxon>Asbolus</taxon>
    </lineage>
</organism>
<dbReference type="Proteomes" id="UP000292052">
    <property type="component" value="Unassembled WGS sequence"/>
</dbReference>
<keyword evidence="8" id="KW-0539">Nucleus</keyword>
<dbReference type="GO" id="GO:0045944">
    <property type="term" value="P:positive regulation of transcription by RNA polymerase II"/>
    <property type="evidence" value="ECO:0007669"/>
    <property type="project" value="TreeGrafter"/>
</dbReference>
<keyword evidence="4" id="KW-0862">Zinc</keyword>
<dbReference type="InterPro" id="IPR013088">
    <property type="entry name" value="Znf_NHR/GATA"/>
</dbReference>
<dbReference type="GO" id="GO:0000981">
    <property type="term" value="F:DNA-binding transcription factor activity, RNA polymerase II-specific"/>
    <property type="evidence" value="ECO:0007669"/>
    <property type="project" value="TreeGrafter"/>
</dbReference>
<feature type="non-terminal residue" evidence="12">
    <location>
        <position position="404"/>
    </location>
</feature>
<dbReference type="OrthoDB" id="515401at2759"/>
<evidence type="ECO:0000256" key="10">
    <source>
        <dbReference type="SAM" id="MobiDB-lite"/>
    </source>
</evidence>
<evidence type="ECO:0000256" key="2">
    <source>
        <dbReference type="ARBA" id="ARBA00022723"/>
    </source>
</evidence>
<dbReference type="PRINTS" id="PR00619">
    <property type="entry name" value="GATAZNFINGER"/>
</dbReference>
<evidence type="ECO:0000256" key="7">
    <source>
        <dbReference type="ARBA" id="ARBA00023163"/>
    </source>
</evidence>
<keyword evidence="7" id="KW-0804">Transcription</keyword>
<feature type="compositionally biased region" description="Basic and acidic residues" evidence="10">
    <location>
        <begin position="24"/>
        <end position="34"/>
    </location>
</feature>
<evidence type="ECO:0000256" key="5">
    <source>
        <dbReference type="ARBA" id="ARBA00023015"/>
    </source>
</evidence>
<keyword evidence="13" id="KW-1185">Reference proteome</keyword>
<comment type="subcellular location">
    <subcellularLocation>
        <location evidence="1">Nucleus</location>
    </subcellularLocation>
</comment>
<dbReference type="GO" id="GO:0008270">
    <property type="term" value="F:zinc ion binding"/>
    <property type="evidence" value="ECO:0007669"/>
    <property type="project" value="UniProtKB-KW"/>
</dbReference>
<dbReference type="GO" id="GO:0000122">
    <property type="term" value="P:negative regulation of transcription by RNA polymerase II"/>
    <property type="evidence" value="ECO:0007669"/>
    <property type="project" value="TreeGrafter"/>
</dbReference>
<dbReference type="GO" id="GO:0005634">
    <property type="term" value="C:nucleus"/>
    <property type="evidence" value="ECO:0007669"/>
    <property type="project" value="UniProtKB-SubCell"/>
</dbReference>
<feature type="domain" description="GATA-type" evidence="11">
    <location>
        <begin position="333"/>
        <end position="386"/>
    </location>
</feature>
<feature type="compositionally biased region" description="Low complexity" evidence="10">
    <location>
        <begin position="100"/>
        <end position="118"/>
    </location>
</feature>
<evidence type="ECO:0000256" key="1">
    <source>
        <dbReference type="ARBA" id="ARBA00004123"/>
    </source>
</evidence>
<feature type="non-terminal residue" evidence="12">
    <location>
        <position position="1"/>
    </location>
</feature>
<dbReference type="PROSITE" id="PS50114">
    <property type="entry name" value="GATA_ZN_FINGER_2"/>
    <property type="match status" value="1"/>
</dbReference>
<evidence type="ECO:0000256" key="6">
    <source>
        <dbReference type="ARBA" id="ARBA00023125"/>
    </source>
</evidence>
<dbReference type="GO" id="GO:0045165">
    <property type="term" value="P:cell fate commitment"/>
    <property type="evidence" value="ECO:0007669"/>
    <property type="project" value="TreeGrafter"/>
</dbReference>
<proteinExistence type="predicted"/>
<keyword evidence="2" id="KW-0479">Metal-binding</keyword>
<dbReference type="Gene3D" id="3.30.50.10">
    <property type="entry name" value="Erythroid Transcription Factor GATA-1, subunit A"/>
    <property type="match status" value="1"/>
</dbReference>
<keyword evidence="3 9" id="KW-0863">Zinc-finger</keyword>
<evidence type="ECO:0000256" key="8">
    <source>
        <dbReference type="ARBA" id="ARBA00023242"/>
    </source>
</evidence>
<evidence type="ECO:0000256" key="9">
    <source>
        <dbReference type="PROSITE-ProRule" id="PRU00094"/>
    </source>
</evidence>
<dbReference type="GO" id="GO:0000978">
    <property type="term" value="F:RNA polymerase II cis-regulatory region sequence-specific DNA binding"/>
    <property type="evidence" value="ECO:0007669"/>
    <property type="project" value="TreeGrafter"/>
</dbReference>
<dbReference type="SUPFAM" id="SSF57716">
    <property type="entry name" value="Glucocorticoid receptor-like (DNA-binding domain)"/>
    <property type="match status" value="1"/>
</dbReference>
<feature type="region of interest" description="Disordered" evidence="10">
    <location>
        <begin position="98"/>
        <end position="118"/>
    </location>
</feature>
<dbReference type="STRING" id="1661398.A0A482VA24"/>
<name>A0A482VA24_ASBVE</name>
<dbReference type="InterPro" id="IPR000679">
    <property type="entry name" value="Znf_GATA"/>
</dbReference>
<dbReference type="FunFam" id="3.30.50.10:FF:000032">
    <property type="entry name" value="Transcription factor GATA-3"/>
    <property type="match status" value="1"/>
</dbReference>
<dbReference type="PANTHER" id="PTHR10071">
    <property type="entry name" value="TRANSCRIPTION FACTOR GATA FAMILY MEMBER"/>
    <property type="match status" value="1"/>
</dbReference>
<dbReference type="InterPro" id="IPR039355">
    <property type="entry name" value="Transcription_factor_GATA"/>
</dbReference>
<dbReference type="PROSITE" id="PS00344">
    <property type="entry name" value="GATA_ZN_FINGER_1"/>
    <property type="match status" value="1"/>
</dbReference>
<evidence type="ECO:0000259" key="11">
    <source>
        <dbReference type="PROSITE" id="PS50114"/>
    </source>
</evidence>
<accession>A0A482VA24</accession>
<dbReference type="AlphaFoldDB" id="A0A482VA24"/>
<dbReference type="PANTHER" id="PTHR10071:SF337">
    <property type="entry name" value="GATA-BINDING FACTOR A"/>
    <property type="match status" value="1"/>
</dbReference>
<evidence type="ECO:0000256" key="4">
    <source>
        <dbReference type="ARBA" id="ARBA00022833"/>
    </source>
</evidence>